<feature type="non-terminal residue" evidence="3">
    <location>
        <position position="418"/>
    </location>
</feature>
<dbReference type="AlphaFoldDB" id="K2MUC0"/>
<protein>
    <submittedName>
        <fullName evidence="3">Trans-sialidase, putative</fullName>
    </submittedName>
</protein>
<reference evidence="3 4" key="1">
    <citation type="journal article" date="2012" name="BMC Genomics">
        <title>Comparative genomic analysis of human infective Trypanosoma cruzi lineages with the bat-restricted subspecies T. cruzi marinkellei.</title>
        <authorList>
            <person name="Franzen O."/>
            <person name="Talavera-Lopez C."/>
            <person name="Ochaya S."/>
            <person name="Butler C.E."/>
            <person name="Messenger L.A."/>
            <person name="Lewis M.D."/>
            <person name="Llewellyn M.S."/>
            <person name="Marinkelle C.J."/>
            <person name="Tyler K.M."/>
            <person name="Miles M.A."/>
            <person name="Andersson B."/>
        </authorList>
    </citation>
    <scope>NUCLEOTIDE SEQUENCE [LARGE SCALE GENOMIC DNA]</scope>
    <source>
        <strain evidence="3 4">B7</strain>
    </source>
</reference>
<sequence length="418" mass="46019">MHSRVAAVKAPRTHNRRRVTGSSGRRREGRESEWQRPNMSRRLFCSAVLLLLVVMMCCGAGGTTVSEGRKSSSGSQSKEYFDWRDVKNEGESVSFLYVPSLVDVNGKVFAVAQAQCKKNAECLFTGIASELLTLDGGTPKELETTRVKTQVLEKFPSDGAQCPSEAAISDGLQSKKEAYVSRPTTVVKGNDIYMLAGKYSSEDSEKSGAVDWGLLLVKGNVSKDESNERIYWNDTYGLLWNSKDEHQDTLKGVIGGGGSGVKMNGDTLVFPVEGTKKGTKDGREEDGKTVSLILYSTDNTNWKLSKGMSDGGCSDPSIAEWKDGKLMMMTACDDGRRRVYEIGDKEKSWTEALGTLSRVWGNSHRRHERGVRSGFTTATLGSDDNRRNVMLVTLPVYFKENKTTNATGVLHLWLTDNT</sequence>
<feature type="compositionally biased region" description="Basic and acidic residues" evidence="1">
    <location>
        <begin position="25"/>
        <end position="34"/>
    </location>
</feature>
<dbReference type="SUPFAM" id="SSF50939">
    <property type="entry name" value="Sialidases"/>
    <property type="match status" value="1"/>
</dbReference>
<comment type="caution">
    <text evidence="3">The sequence shown here is derived from an EMBL/GenBank/DDBJ whole genome shotgun (WGS) entry which is preliminary data.</text>
</comment>
<evidence type="ECO:0000256" key="1">
    <source>
        <dbReference type="SAM" id="MobiDB-lite"/>
    </source>
</evidence>
<evidence type="ECO:0000313" key="4">
    <source>
        <dbReference type="Proteomes" id="UP000007350"/>
    </source>
</evidence>
<dbReference type="EMBL" id="AHKC01013500">
    <property type="protein sequence ID" value="EKF29329.1"/>
    <property type="molecule type" value="Genomic_DNA"/>
</dbReference>
<feature type="domain" description="Sialidase" evidence="2">
    <location>
        <begin position="98"/>
        <end position="418"/>
    </location>
</feature>
<organism evidence="3 4">
    <name type="scientific">Trypanosoma cruzi marinkellei</name>
    <dbReference type="NCBI Taxonomy" id="85056"/>
    <lineage>
        <taxon>Eukaryota</taxon>
        <taxon>Discoba</taxon>
        <taxon>Euglenozoa</taxon>
        <taxon>Kinetoplastea</taxon>
        <taxon>Metakinetoplastina</taxon>
        <taxon>Trypanosomatida</taxon>
        <taxon>Trypanosomatidae</taxon>
        <taxon>Trypanosoma</taxon>
        <taxon>Schizotrypanum</taxon>
    </lineage>
</organism>
<proteinExistence type="predicted"/>
<accession>K2MUC0</accession>
<feature type="region of interest" description="Disordered" evidence="1">
    <location>
        <begin position="1"/>
        <end position="34"/>
    </location>
</feature>
<dbReference type="InterPro" id="IPR036278">
    <property type="entry name" value="Sialidase_sf"/>
</dbReference>
<gene>
    <name evidence="3" type="ORF">MOQ_006894</name>
</gene>
<evidence type="ECO:0000259" key="2">
    <source>
        <dbReference type="Pfam" id="PF13859"/>
    </source>
</evidence>
<evidence type="ECO:0000313" key="3">
    <source>
        <dbReference type="EMBL" id="EKF29329.1"/>
    </source>
</evidence>
<keyword evidence="4" id="KW-1185">Reference proteome</keyword>
<name>K2MUC0_TRYCR</name>
<dbReference type="Gene3D" id="2.120.10.10">
    <property type="match status" value="1"/>
</dbReference>
<dbReference type="CDD" id="cd15482">
    <property type="entry name" value="Sialidase_non-viral"/>
    <property type="match status" value="1"/>
</dbReference>
<dbReference type="Proteomes" id="UP000007350">
    <property type="component" value="Unassembled WGS sequence"/>
</dbReference>
<dbReference type="Pfam" id="PF13859">
    <property type="entry name" value="BNR_3"/>
    <property type="match status" value="1"/>
</dbReference>
<dbReference type="InterPro" id="IPR011040">
    <property type="entry name" value="Sialidase"/>
</dbReference>